<evidence type="ECO:0000256" key="1">
    <source>
        <dbReference type="ARBA" id="ARBA00023002"/>
    </source>
</evidence>
<dbReference type="SUPFAM" id="SSF51735">
    <property type="entry name" value="NAD(P)-binding Rossmann-fold domains"/>
    <property type="match status" value="1"/>
</dbReference>
<name>A0ABR0J3K8_9EURO</name>
<gene>
    <name evidence="2" type="ORF">LTR69_008045</name>
</gene>
<dbReference type="EMBL" id="JAVRRF010000019">
    <property type="protein sequence ID" value="KAK5055671.1"/>
    <property type="molecule type" value="Genomic_DNA"/>
</dbReference>
<dbReference type="InterPro" id="IPR002347">
    <property type="entry name" value="SDR_fam"/>
</dbReference>
<dbReference type="PRINTS" id="PR00081">
    <property type="entry name" value="GDHRDH"/>
</dbReference>
<reference evidence="2 3" key="1">
    <citation type="submission" date="2023-08" db="EMBL/GenBank/DDBJ databases">
        <title>Black Yeasts Isolated from many extreme environments.</title>
        <authorList>
            <person name="Coleine C."/>
            <person name="Stajich J.E."/>
            <person name="Selbmann L."/>
        </authorList>
    </citation>
    <scope>NUCLEOTIDE SEQUENCE [LARGE SCALE GENOMIC DNA]</scope>
    <source>
        <strain evidence="2 3">CCFEE 6328</strain>
    </source>
</reference>
<comment type="caution">
    <text evidence="2">The sequence shown here is derived from an EMBL/GenBank/DDBJ whole genome shotgun (WGS) entry which is preliminary data.</text>
</comment>
<evidence type="ECO:0000313" key="2">
    <source>
        <dbReference type="EMBL" id="KAK5055671.1"/>
    </source>
</evidence>
<evidence type="ECO:0000313" key="3">
    <source>
        <dbReference type="Proteomes" id="UP001345691"/>
    </source>
</evidence>
<proteinExistence type="predicted"/>
<dbReference type="PANTHER" id="PTHR47534:SF3">
    <property type="entry name" value="ALCOHOL DEHYDROGENASE-LIKE C-TERMINAL DOMAIN-CONTAINING PROTEIN"/>
    <property type="match status" value="1"/>
</dbReference>
<dbReference type="Proteomes" id="UP001345691">
    <property type="component" value="Unassembled WGS sequence"/>
</dbReference>
<dbReference type="Pfam" id="PF00106">
    <property type="entry name" value="adh_short"/>
    <property type="match status" value="1"/>
</dbReference>
<accession>A0ABR0J3K8</accession>
<keyword evidence="1" id="KW-0560">Oxidoreductase</keyword>
<dbReference type="InterPro" id="IPR052228">
    <property type="entry name" value="Sec_Metab_Biosynth_Oxidored"/>
</dbReference>
<evidence type="ECO:0008006" key="4">
    <source>
        <dbReference type="Google" id="ProtNLM"/>
    </source>
</evidence>
<organism evidence="2 3">
    <name type="scientific">Exophiala sideris</name>
    <dbReference type="NCBI Taxonomy" id="1016849"/>
    <lineage>
        <taxon>Eukaryota</taxon>
        <taxon>Fungi</taxon>
        <taxon>Dikarya</taxon>
        <taxon>Ascomycota</taxon>
        <taxon>Pezizomycotina</taxon>
        <taxon>Eurotiomycetes</taxon>
        <taxon>Chaetothyriomycetidae</taxon>
        <taxon>Chaetothyriales</taxon>
        <taxon>Herpotrichiellaceae</taxon>
        <taxon>Exophiala</taxon>
    </lineage>
</organism>
<sequence>MVAVKDIKLNNESIKTPGSSPVAVFVGGTGGIGLSALQALLKYTSSPTVYLVGRDPSRLEKQISELKTLNASATVTPIVANDLTLVRDAQKAADEIANKASRVDYLIMSAGFLNFNSAPEYTSEGLDKITAIRHHARMAFLVKLLPLLRKSSNPRVISVLAGGGEGALDLDDLGMTQAKGYSFIAAGGMAASMTTLFFEQMSKQPENKEIVFIHIFPGIVKTQLRLEGGYSSEEAGERVLFAATSDRFVKAQPDIGVYLVGGNSDVAAVNKDLKKLREQNGGAKVYVYTMSELERIGRS</sequence>
<dbReference type="InterPro" id="IPR036291">
    <property type="entry name" value="NAD(P)-bd_dom_sf"/>
</dbReference>
<protein>
    <recommendedName>
        <fullName evidence="4">NAD(P)-binding protein</fullName>
    </recommendedName>
</protein>
<keyword evidence="3" id="KW-1185">Reference proteome</keyword>
<dbReference type="Gene3D" id="3.40.50.720">
    <property type="entry name" value="NAD(P)-binding Rossmann-like Domain"/>
    <property type="match status" value="1"/>
</dbReference>
<dbReference type="PANTHER" id="PTHR47534">
    <property type="entry name" value="YALI0E05731P"/>
    <property type="match status" value="1"/>
</dbReference>